<dbReference type="PROSITE" id="PS00061">
    <property type="entry name" value="ADH_SHORT"/>
    <property type="match status" value="1"/>
</dbReference>
<dbReference type="Pfam" id="PF13561">
    <property type="entry name" value="adh_short_C2"/>
    <property type="match status" value="1"/>
</dbReference>
<evidence type="ECO:0000256" key="2">
    <source>
        <dbReference type="ARBA" id="ARBA00023002"/>
    </source>
</evidence>
<keyword evidence="3" id="KW-0520">NAD</keyword>
<dbReference type="Gene3D" id="3.40.50.720">
    <property type="entry name" value="NAD(P)-binding Rossmann-like Domain"/>
    <property type="match status" value="1"/>
</dbReference>
<keyword evidence="4" id="KW-0732">Signal</keyword>
<evidence type="ECO:0000313" key="6">
    <source>
        <dbReference type="EMBL" id="MFI5679211.1"/>
    </source>
</evidence>
<evidence type="ECO:0000256" key="1">
    <source>
        <dbReference type="ARBA" id="ARBA00006484"/>
    </source>
</evidence>
<evidence type="ECO:0000256" key="3">
    <source>
        <dbReference type="ARBA" id="ARBA00023027"/>
    </source>
</evidence>
<dbReference type="GO" id="GO:0016491">
    <property type="term" value="F:oxidoreductase activity"/>
    <property type="evidence" value="ECO:0007669"/>
    <property type="project" value="UniProtKB-KW"/>
</dbReference>
<keyword evidence="7" id="KW-1185">Reference proteome</keyword>
<comment type="caution">
    <text evidence="6">The sequence shown here is derived from an EMBL/GenBank/DDBJ whole genome shotgun (WGS) entry which is preliminary data.</text>
</comment>
<sequence length="306" mass="31679">MSAFSLSRRTALSGGLAAAAVLAAAPRAVSDEPRGGGRFSGEVVAITGATSGIGRAAARAFAAEGARVGFCGRRRALGRELEREIRRSGGEAVYLHADVREAEQVEAFVDGVAGRYGGLDIAFNNAGVETSKAVHEMTVAEWDDVLATNERGVFLGVKYEIPHLLKRGGGVIVCTSSAGAERVRPGHAAYAASKRGVEGIVRAVALDYGDRGIRINAIRPGTTDTPLVRPAGVADADWETFKKAWGPLNVPGLRRMATAEEIAGAVLALASETFPYLTGTEIAVDGGATAGGPQTWPTGFPKPPGV</sequence>
<evidence type="ECO:0000259" key="5">
    <source>
        <dbReference type="SMART" id="SM00822"/>
    </source>
</evidence>
<dbReference type="CDD" id="cd05233">
    <property type="entry name" value="SDR_c"/>
    <property type="match status" value="1"/>
</dbReference>
<gene>
    <name evidence="6" type="ORF">ACIA8P_32010</name>
</gene>
<name>A0ABW7YA00_STRCE</name>
<dbReference type="PANTHER" id="PTHR24321:SF8">
    <property type="entry name" value="ESTRADIOL 17-BETA-DEHYDROGENASE 8-RELATED"/>
    <property type="match status" value="1"/>
</dbReference>
<feature type="signal peptide" evidence="4">
    <location>
        <begin position="1"/>
        <end position="23"/>
    </location>
</feature>
<dbReference type="RefSeq" id="WP_398659714.1">
    <property type="nucleotide sequence ID" value="NZ_JBITDC010000014.1"/>
</dbReference>
<reference evidence="6 7" key="1">
    <citation type="submission" date="2024-10" db="EMBL/GenBank/DDBJ databases">
        <title>The Natural Products Discovery Center: Release of the First 8490 Sequenced Strains for Exploring Actinobacteria Biosynthetic Diversity.</title>
        <authorList>
            <person name="Kalkreuter E."/>
            <person name="Kautsar S.A."/>
            <person name="Yang D."/>
            <person name="Bader C.D."/>
            <person name="Teijaro C.N."/>
            <person name="Fluegel L."/>
            <person name="Davis C.M."/>
            <person name="Simpson J.R."/>
            <person name="Lauterbach L."/>
            <person name="Steele A.D."/>
            <person name="Gui C."/>
            <person name="Meng S."/>
            <person name="Li G."/>
            <person name="Viehrig K."/>
            <person name="Ye F."/>
            <person name="Su P."/>
            <person name="Kiefer A.F."/>
            <person name="Nichols A."/>
            <person name="Cepeda A.J."/>
            <person name="Yan W."/>
            <person name="Fan B."/>
            <person name="Jiang Y."/>
            <person name="Adhikari A."/>
            <person name="Zheng C.-J."/>
            <person name="Schuster L."/>
            <person name="Cowan T.M."/>
            <person name="Smanski M.J."/>
            <person name="Chevrette M.G."/>
            <person name="De Carvalho L.P.S."/>
            <person name="Shen B."/>
        </authorList>
    </citation>
    <scope>NUCLEOTIDE SEQUENCE [LARGE SCALE GENOMIC DNA]</scope>
    <source>
        <strain evidence="6 7">NPDC051599</strain>
    </source>
</reference>
<comment type="similarity">
    <text evidence="1">Belongs to the short-chain dehydrogenases/reductases (SDR) family.</text>
</comment>
<evidence type="ECO:0000313" key="7">
    <source>
        <dbReference type="Proteomes" id="UP001612415"/>
    </source>
</evidence>
<dbReference type="SUPFAM" id="SSF51735">
    <property type="entry name" value="NAD(P)-binding Rossmann-fold domains"/>
    <property type="match status" value="1"/>
</dbReference>
<feature type="domain" description="Ketoreductase" evidence="5">
    <location>
        <begin position="42"/>
        <end position="236"/>
    </location>
</feature>
<protein>
    <submittedName>
        <fullName evidence="6">SDR family NAD(P)-dependent oxidoreductase</fullName>
        <ecNumber evidence="6">1.1.1.-</ecNumber>
    </submittedName>
</protein>
<evidence type="ECO:0000256" key="4">
    <source>
        <dbReference type="SAM" id="SignalP"/>
    </source>
</evidence>
<organism evidence="6 7">
    <name type="scientific">Streptomyces cellulosae</name>
    <dbReference type="NCBI Taxonomy" id="1968"/>
    <lineage>
        <taxon>Bacteria</taxon>
        <taxon>Bacillati</taxon>
        <taxon>Actinomycetota</taxon>
        <taxon>Actinomycetes</taxon>
        <taxon>Kitasatosporales</taxon>
        <taxon>Streptomycetaceae</taxon>
        <taxon>Streptomyces</taxon>
    </lineage>
</organism>
<dbReference type="InterPro" id="IPR006311">
    <property type="entry name" value="TAT_signal"/>
</dbReference>
<dbReference type="InterPro" id="IPR002347">
    <property type="entry name" value="SDR_fam"/>
</dbReference>
<dbReference type="InterPro" id="IPR036291">
    <property type="entry name" value="NAD(P)-bd_dom_sf"/>
</dbReference>
<dbReference type="PRINTS" id="PR00081">
    <property type="entry name" value="GDHRDH"/>
</dbReference>
<keyword evidence="2 6" id="KW-0560">Oxidoreductase</keyword>
<dbReference type="InterPro" id="IPR020904">
    <property type="entry name" value="Sc_DH/Rdtase_CS"/>
</dbReference>
<feature type="chain" id="PRO_5045144947" evidence="4">
    <location>
        <begin position="24"/>
        <end position="306"/>
    </location>
</feature>
<dbReference type="SMART" id="SM00822">
    <property type="entry name" value="PKS_KR"/>
    <property type="match status" value="1"/>
</dbReference>
<dbReference type="InterPro" id="IPR057326">
    <property type="entry name" value="KR_dom"/>
</dbReference>
<dbReference type="EC" id="1.1.1.-" evidence="6"/>
<dbReference type="PRINTS" id="PR00080">
    <property type="entry name" value="SDRFAMILY"/>
</dbReference>
<accession>A0ABW7YA00</accession>
<dbReference type="Proteomes" id="UP001612415">
    <property type="component" value="Unassembled WGS sequence"/>
</dbReference>
<dbReference type="EMBL" id="JBITDC010000014">
    <property type="protein sequence ID" value="MFI5679211.1"/>
    <property type="molecule type" value="Genomic_DNA"/>
</dbReference>
<dbReference type="PROSITE" id="PS51318">
    <property type="entry name" value="TAT"/>
    <property type="match status" value="1"/>
</dbReference>
<proteinExistence type="inferred from homology"/>
<dbReference type="PANTHER" id="PTHR24321">
    <property type="entry name" value="DEHYDROGENASES, SHORT CHAIN"/>
    <property type="match status" value="1"/>
</dbReference>